<dbReference type="InParanoid" id="A0A7N2LNX5"/>
<dbReference type="Gramene" id="QL05p018507:mrna">
    <property type="protein sequence ID" value="QL05p018507:mrna"/>
    <property type="gene ID" value="QL05p018507"/>
</dbReference>
<dbReference type="Pfam" id="PF00560">
    <property type="entry name" value="LRR_1"/>
    <property type="match status" value="1"/>
</dbReference>
<evidence type="ECO:0000256" key="5">
    <source>
        <dbReference type="ARBA" id="ARBA00022737"/>
    </source>
</evidence>
<keyword evidence="5" id="KW-0677">Repeat</keyword>
<evidence type="ECO:0000256" key="8">
    <source>
        <dbReference type="SAM" id="MobiDB-lite"/>
    </source>
</evidence>
<protein>
    <recommendedName>
        <fullName evidence="9">Malectin-like domain-containing protein</fullName>
    </recommendedName>
</protein>
<dbReference type="InterPro" id="IPR024788">
    <property type="entry name" value="Malectin-like_Carb-bd_dom"/>
</dbReference>
<organism evidence="10 11">
    <name type="scientific">Quercus lobata</name>
    <name type="common">Valley oak</name>
    <dbReference type="NCBI Taxonomy" id="97700"/>
    <lineage>
        <taxon>Eukaryota</taxon>
        <taxon>Viridiplantae</taxon>
        <taxon>Streptophyta</taxon>
        <taxon>Embryophyta</taxon>
        <taxon>Tracheophyta</taxon>
        <taxon>Spermatophyta</taxon>
        <taxon>Magnoliopsida</taxon>
        <taxon>eudicotyledons</taxon>
        <taxon>Gunneridae</taxon>
        <taxon>Pentapetalae</taxon>
        <taxon>rosids</taxon>
        <taxon>fabids</taxon>
        <taxon>Fagales</taxon>
        <taxon>Fagaceae</taxon>
        <taxon>Quercus</taxon>
    </lineage>
</organism>
<evidence type="ECO:0000259" key="9">
    <source>
        <dbReference type="Pfam" id="PF12819"/>
    </source>
</evidence>
<dbReference type="SUPFAM" id="SSF52058">
    <property type="entry name" value="L domain-like"/>
    <property type="match status" value="1"/>
</dbReference>
<evidence type="ECO:0000256" key="2">
    <source>
        <dbReference type="ARBA" id="ARBA00022614"/>
    </source>
</evidence>
<dbReference type="EnsemblPlants" id="QL05p018507:mrna">
    <property type="protein sequence ID" value="QL05p018507:mrna"/>
    <property type="gene ID" value="QL05p018507"/>
</dbReference>
<sequence>MVSGFNDVVNFCIGVCLVGNYCSISIDCGILDDFRYTDDKTEIEYISGKDFIDSGENKNINSKFNHENLQKYLWNVRSFPQGNRSCYTIRPHEGKDTTYFIRATFMYGNYDEQDKLPEFDLCIGVNIWDKVERFDVGSTTGQIIRYKDDAYDRMWFPYNFPQSIPFNTSSAVDSVNHSEYKLPSMVMDTAVRPMNNDSLDFEVDTNDPTLEFYIYLHFAELEIIQENEKREFNINQNGNSWKKSVVPLYLSSTTINSTTPVRGPKLKFSIDKTEISTLPPILNAMEVYIFKDFLQAPTDQEDVNAIMDIKVSNGVTKIWQGDPCLPQPAWDGLTCKDNGYNPHIIISLNLGSSGLTGKISPSVARLKSLEYLDLSNNSLTGPLLEFLSQMPSLTFLHHQLAPSVRSVLRIVKTLAATVERLTKQNRDLEEQLRHKNIAPDNQGADQEGTSAERRNQEGQQASNTPSKPERQNVSIPSLMDMAPPLIIAELQAMKEQMEVMMNALKG</sequence>
<evidence type="ECO:0000256" key="6">
    <source>
        <dbReference type="ARBA" id="ARBA00022989"/>
    </source>
</evidence>
<reference evidence="10 11" key="1">
    <citation type="journal article" date="2016" name="G3 (Bethesda)">
        <title>First Draft Assembly and Annotation of the Genome of a California Endemic Oak Quercus lobata Nee (Fagaceae).</title>
        <authorList>
            <person name="Sork V.L."/>
            <person name="Fitz-Gibbon S.T."/>
            <person name="Puiu D."/>
            <person name="Crepeau M."/>
            <person name="Gugger P.F."/>
            <person name="Sherman R."/>
            <person name="Stevens K."/>
            <person name="Langley C.H."/>
            <person name="Pellegrini M."/>
            <person name="Salzberg S.L."/>
        </authorList>
    </citation>
    <scope>NUCLEOTIDE SEQUENCE [LARGE SCALE GENOMIC DNA]</scope>
    <source>
        <strain evidence="10 11">cv. SW786</strain>
    </source>
</reference>
<feature type="region of interest" description="Disordered" evidence="8">
    <location>
        <begin position="427"/>
        <end position="478"/>
    </location>
</feature>
<dbReference type="FunFam" id="3.80.10.10:FF:000129">
    <property type="entry name" value="Leucine-rich repeat receptor-like kinase"/>
    <property type="match status" value="1"/>
</dbReference>
<dbReference type="Gene3D" id="3.80.10.10">
    <property type="entry name" value="Ribonuclease Inhibitor"/>
    <property type="match status" value="1"/>
</dbReference>
<dbReference type="Proteomes" id="UP000594261">
    <property type="component" value="Chromosome 5"/>
</dbReference>
<evidence type="ECO:0000256" key="4">
    <source>
        <dbReference type="ARBA" id="ARBA00022729"/>
    </source>
</evidence>
<accession>A0A7N2LNX5</accession>
<dbReference type="PROSITE" id="PS51450">
    <property type="entry name" value="LRR"/>
    <property type="match status" value="1"/>
</dbReference>
<name>A0A7N2LNX5_QUELO</name>
<dbReference type="PANTHER" id="PTHR45631:SF206">
    <property type="entry name" value="PROTEIN KINASE DOMAIN-CONTAINING PROTEIN"/>
    <property type="match status" value="1"/>
</dbReference>
<dbReference type="OMA" id="YLEANFW"/>
<dbReference type="InterPro" id="IPR032675">
    <property type="entry name" value="LRR_dom_sf"/>
</dbReference>
<proteinExistence type="predicted"/>
<keyword evidence="4" id="KW-0732">Signal</keyword>
<dbReference type="Pfam" id="PF12819">
    <property type="entry name" value="Malectin_like"/>
    <property type="match status" value="1"/>
</dbReference>
<feature type="domain" description="Malectin-like" evidence="9">
    <location>
        <begin position="131"/>
        <end position="288"/>
    </location>
</feature>
<keyword evidence="6" id="KW-1133">Transmembrane helix</keyword>
<dbReference type="EMBL" id="LRBV02000005">
    <property type="status" value="NOT_ANNOTATED_CDS"/>
    <property type="molecule type" value="Genomic_DNA"/>
</dbReference>
<comment type="subcellular location">
    <subcellularLocation>
        <location evidence="1">Membrane</location>
        <topology evidence="1">Single-pass membrane protein</topology>
    </subcellularLocation>
</comment>
<keyword evidence="2" id="KW-0433">Leucine-rich repeat</keyword>
<evidence type="ECO:0000256" key="1">
    <source>
        <dbReference type="ARBA" id="ARBA00004167"/>
    </source>
</evidence>
<dbReference type="InterPro" id="IPR001611">
    <property type="entry name" value="Leu-rich_rpt"/>
</dbReference>
<keyword evidence="3" id="KW-0812">Transmembrane</keyword>
<dbReference type="AlphaFoldDB" id="A0A7N2LNX5"/>
<keyword evidence="7" id="KW-0472">Membrane</keyword>
<feature type="compositionally biased region" description="Polar residues" evidence="8">
    <location>
        <begin position="457"/>
        <end position="475"/>
    </location>
</feature>
<evidence type="ECO:0000256" key="3">
    <source>
        <dbReference type="ARBA" id="ARBA00022692"/>
    </source>
</evidence>
<keyword evidence="11" id="KW-1185">Reference proteome</keyword>
<evidence type="ECO:0000313" key="11">
    <source>
        <dbReference type="Proteomes" id="UP000594261"/>
    </source>
</evidence>
<dbReference type="PANTHER" id="PTHR45631">
    <property type="entry name" value="OS07G0107800 PROTEIN-RELATED"/>
    <property type="match status" value="1"/>
</dbReference>
<reference evidence="10" key="2">
    <citation type="submission" date="2021-01" db="UniProtKB">
        <authorList>
            <consortium name="EnsemblPlants"/>
        </authorList>
    </citation>
    <scope>IDENTIFICATION</scope>
</reference>
<evidence type="ECO:0000256" key="7">
    <source>
        <dbReference type="ARBA" id="ARBA00023136"/>
    </source>
</evidence>
<dbReference type="GO" id="GO:0016020">
    <property type="term" value="C:membrane"/>
    <property type="evidence" value="ECO:0007669"/>
    <property type="project" value="UniProtKB-SubCell"/>
</dbReference>
<evidence type="ECO:0000313" key="10">
    <source>
        <dbReference type="EnsemblPlants" id="QL05p018507:mrna"/>
    </source>
</evidence>